<keyword evidence="3" id="KW-1185">Reference proteome</keyword>
<dbReference type="InterPro" id="IPR019236">
    <property type="entry name" value="APP1_cat"/>
</dbReference>
<dbReference type="SUPFAM" id="SSF56784">
    <property type="entry name" value="HAD-like"/>
    <property type="match status" value="1"/>
</dbReference>
<sequence length="312" mass="36558">MGYGTNEFLYLKGGVVENRPEFYSEATDKRRKNFRVMLSRYLSSPLPDMKVWIHLNGEVYHSVTDEYGYFSSWIDPIKDYEPGWHSVNFQIRKPDSDEIICETEGEFLIVGEQAEFGTISDIDDTILVSHATQLFKKLRLILTKNAKTRLPFEGVANFYQQLKANGNPFFYVSSSEWNLYEFLQDFFNVRKIPKGPFLLQEYKSGFRDLIFSGGGSHQHKQDKIKRLMKLFPHLKFILIGDSGQRDTEIYREALVNYPDRILAVYIRKIGKKDKFDQETIQEFKKRKVPLLLLENTQDAIEHARKLGVITYY</sequence>
<evidence type="ECO:0000313" key="3">
    <source>
        <dbReference type="Proteomes" id="UP001244443"/>
    </source>
</evidence>
<dbReference type="EMBL" id="CP129970">
    <property type="protein sequence ID" value="WKK86258.2"/>
    <property type="molecule type" value="Genomic_DNA"/>
</dbReference>
<dbReference type="AlphaFoldDB" id="A0AA49GEQ0"/>
<dbReference type="GO" id="GO:0008195">
    <property type="term" value="F:phosphatidate phosphatase activity"/>
    <property type="evidence" value="ECO:0007669"/>
    <property type="project" value="InterPro"/>
</dbReference>
<gene>
    <name evidence="2" type="ORF">QYS48_04600</name>
</gene>
<dbReference type="InterPro" id="IPR036412">
    <property type="entry name" value="HAD-like_sf"/>
</dbReference>
<protein>
    <submittedName>
        <fullName evidence="2">DUF2183 domain-containing protein</fullName>
    </submittedName>
</protein>
<reference evidence="2" key="1">
    <citation type="submission" date="2023-08" db="EMBL/GenBank/DDBJ databases">
        <title>Comparative genomics and taxonomic characterization of three novel marine species of genus Marivirga.</title>
        <authorList>
            <person name="Muhammad N."/>
            <person name="Kim S.-G."/>
        </authorList>
    </citation>
    <scope>NUCLEOTIDE SEQUENCE [LARGE SCALE GENOMIC DNA]</scope>
    <source>
        <strain evidence="2">ABR2-2</strain>
    </source>
</reference>
<feature type="domain" description="Phosphatidate phosphatase APP1 catalytic" evidence="1">
    <location>
        <begin position="117"/>
        <end position="268"/>
    </location>
</feature>
<dbReference type="Proteomes" id="UP001244443">
    <property type="component" value="Chromosome"/>
</dbReference>
<dbReference type="Pfam" id="PF09949">
    <property type="entry name" value="APP1_cat"/>
    <property type="match status" value="1"/>
</dbReference>
<proteinExistence type="predicted"/>
<dbReference type="PANTHER" id="PTHR28208:SF3">
    <property type="entry name" value="PHOSPHATIDATE PHOSPHATASE APP1"/>
    <property type="match status" value="1"/>
</dbReference>
<dbReference type="InterPro" id="IPR052935">
    <property type="entry name" value="Mg2+_PAP"/>
</dbReference>
<evidence type="ECO:0000313" key="2">
    <source>
        <dbReference type="EMBL" id="WKK86258.2"/>
    </source>
</evidence>
<accession>A0AA49GEQ0</accession>
<dbReference type="PANTHER" id="PTHR28208">
    <property type="entry name" value="PHOSPHATIDATE PHOSPHATASE APP1"/>
    <property type="match status" value="1"/>
</dbReference>
<organism evidence="2 3">
    <name type="scientific">Marivirga arenosa</name>
    <dbReference type="NCBI Taxonomy" id="3059076"/>
    <lineage>
        <taxon>Bacteria</taxon>
        <taxon>Pseudomonadati</taxon>
        <taxon>Bacteroidota</taxon>
        <taxon>Cytophagia</taxon>
        <taxon>Cytophagales</taxon>
        <taxon>Marivirgaceae</taxon>
        <taxon>Marivirga</taxon>
    </lineage>
</organism>
<dbReference type="RefSeq" id="WP_308358229.1">
    <property type="nucleotide sequence ID" value="NZ_CP129970.2"/>
</dbReference>
<name>A0AA49GEQ0_9BACT</name>
<evidence type="ECO:0000259" key="1">
    <source>
        <dbReference type="Pfam" id="PF09949"/>
    </source>
</evidence>